<reference evidence="3" key="1">
    <citation type="submission" date="2016-10" db="EMBL/GenBank/DDBJ databases">
        <authorList>
            <person name="Varghese N."/>
            <person name="Submissions S."/>
        </authorList>
    </citation>
    <scope>NUCLEOTIDE SEQUENCE [LARGE SCALE GENOMIC DNA]</scope>
    <source>
        <strain evidence="3">DSM 40318</strain>
    </source>
</reference>
<organism evidence="2 3">
    <name type="scientific">Streptomyces melanosporofaciens</name>
    <dbReference type="NCBI Taxonomy" id="67327"/>
    <lineage>
        <taxon>Bacteria</taxon>
        <taxon>Bacillati</taxon>
        <taxon>Actinomycetota</taxon>
        <taxon>Actinomycetes</taxon>
        <taxon>Kitasatosporales</taxon>
        <taxon>Streptomycetaceae</taxon>
        <taxon>Streptomyces</taxon>
        <taxon>Streptomyces violaceusniger group</taxon>
    </lineage>
</organism>
<sequence>MTTSTDVEPRPAEAPMGGRLRAWLLRGLSDMAKQQPGPHAQVPGGTGGSAGGG</sequence>
<evidence type="ECO:0000313" key="2">
    <source>
        <dbReference type="EMBL" id="SEC29174.1"/>
    </source>
</evidence>
<proteinExistence type="predicted"/>
<dbReference type="AlphaFoldDB" id="A0A1H4RBN7"/>
<gene>
    <name evidence="2" type="ORF">SAMN04490356_3590</name>
</gene>
<keyword evidence="3" id="KW-1185">Reference proteome</keyword>
<name>A0A1H4RBN7_STRMJ</name>
<evidence type="ECO:0000313" key="3">
    <source>
        <dbReference type="Proteomes" id="UP000198609"/>
    </source>
</evidence>
<dbReference type="EMBL" id="FNST01000002">
    <property type="protein sequence ID" value="SEC29174.1"/>
    <property type="molecule type" value="Genomic_DNA"/>
</dbReference>
<dbReference type="Proteomes" id="UP000198609">
    <property type="component" value="Unassembled WGS sequence"/>
</dbReference>
<feature type="compositionally biased region" description="Gly residues" evidence="1">
    <location>
        <begin position="44"/>
        <end position="53"/>
    </location>
</feature>
<protein>
    <submittedName>
        <fullName evidence="2">Uncharacterized protein</fullName>
    </submittedName>
</protein>
<evidence type="ECO:0000256" key="1">
    <source>
        <dbReference type="SAM" id="MobiDB-lite"/>
    </source>
</evidence>
<feature type="region of interest" description="Disordered" evidence="1">
    <location>
        <begin position="30"/>
        <end position="53"/>
    </location>
</feature>
<accession>A0A1H4RBN7</accession>